<dbReference type="Pfam" id="PF00467">
    <property type="entry name" value="KOW"/>
    <property type="match status" value="1"/>
</dbReference>
<dbReference type="Pfam" id="PF17136">
    <property type="entry name" value="ribosomal_L24"/>
    <property type="match status" value="1"/>
</dbReference>
<dbReference type="Gene3D" id="3.40.50.720">
    <property type="entry name" value="NAD(P)-binding Rossmann-like Domain"/>
    <property type="match status" value="1"/>
</dbReference>
<dbReference type="HAMAP" id="MF_01326_B">
    <property type="entry name" value="Ribosomal_uL24_B"/>
    <property type="match status" value="1"/>
</dbReference>
<dbReference type="InterPro" id="IPR041988">
    <property type="entry name" value="Ribosomal_uL24_KOW"/>
</dbReference>
<keyword evidence="3 6" id="KW-0689">Ribosomal protein</keyword>
<dbReference type="InterPro" id="IPR057264">
    <property type="entry name" value="Ribosomal_uL24_C"/>
</dbReference>
<dbReference type="SUPFAM" id="SSF51735">
    <property type="entry name" value="NAD(P)-binding Rossmann-fold domains"/>
    <property type="match status" value="1"/>
</dbReference>
<dbReference type="InterPro" id="IPR005825">
    <property type="entry name" value="Ribosomal_uL24_CS"/>
</dbReference>
<evidence type="ECO:0000256" key="3">
    <source>
        <dbReference type="ARBA" id="ARBA00022980"/>
    </source>
</evidence>
<dbReference type="Proteomes" id="UP001151760">
    <property type="component" value="Unassembled WGS sequence"/>
</dbReference>
<dbReference type="InterPro" id="IPR008991">
    <property type="entry name" value="Translation_prot_SH3-like_sf"/>
</dbReference>
<dbReference type="InterPro" id="IPR001509">
    <property type="entry name" value="Epimerase_deHydtase"/>
</dbReference>
<dbReference type="SUPFAM" id="SSF50104">
    <property type="entry name" value="Translation proteins SH3-like domain"/>
    <property type="match status" value="1"/>
</dbReference>
<dbReference type="EMBL" id="BQNB010008557">
    <property type="protein sequence ID" value="GJS51026.1"/>
    <property type="molecule type" value="Genomic_DNA"/>
</dbReference>
<dbReference type="Gene3D" id="2.30.30.30">
    <property type="match status" value="1"/>
</dbReference>
<dbReference type="Pfam" id="PF01370">
    <property type="entry name" value="Epimerase"/>
    <property type="match status" value="1"/>
</dbReference>
<proteinExistence type="inferred from homology"/>
<reference evidence="8" key="1">
    <citation type="journal article" date="2022" name="Int. J. Mol. Sci.">
        <title>Draft Genome of Tanacetum Coccineum: Genomic Comparison of Closely Related Tanacetum-Family Plants.</title>
        <authorList>
            <person name="Yamashiro T."/>
            <person name="Shiraishi A."/>
            <person name="Nakayama K."/>
            <person name="Satake H."/>
        </authorList>
    </citation>
    <scope>NUCLEOTIDE SEQUENCE</scope>
</reference>
<keyword evidence="2" id="KW-0521">NADP</keyword>
<reference evidence="8" key="2">
    <citation type="submission" date="2022-01" db="EMBL/GenBank/DDBJ databases">
        <authorList>
            <person name="Yamashiro T."/>
            <person name="Shiraishi A."/>
            <person name="Satake H."/>
            <person name="Nakayama K."/>
        </authorList>
    </citation>
    <scope>NUCLEOTIDE SEQUENCE</scope>
</reference>
<keyword evidence="9" id="KW-1185">Reference proteome</keyword>
<feature type="domain" description="KOW" evidence="7">
    <location>
        <begin position="73"/>
        <end position="100"/>
    </location>
</feature>
<dbReference type="SMART" id="SM00739">
    <property type="entry name" value="KOW"/>
    <property type="match status" value="1"/>
</dbReference>
<evidence type="ECO:0000313" key="9">
    <source>
        <dbReference type="Proteomes" id="UP001151760"/>
    </source>
</evidence>
<protein>
    <submittedName>
        <fullName evidence="8">Anthocyanidin reductase</fullName>
    </submittedName>
</protein>
<evidence type="ECO:0000256" key="4">
    <source>
        <dbReference type="ARBA" id="ARBA00023002"/>
    </source>
</evidence>
<dbReference type="InterPro" id="IPR014722">
    <property type="entry name" value="Rib_uL2_dom2"/>
</dbReference>
<organism evidence="8 9">
    <name type="scientific">Tanacetum coccineum</name>
    <dbReference type="NCBI Taxonomy" id="301880"/>
    <lineage>
        <taxon>Eukaryota</taxon>
        <taxon>Viridiplantae</taxon>
        <taxon>Streptophyta</taxon>
        <taxon>Embryophyta</taxon>
        <taxon>Tracheophyta</taxon>
        <taxon>Spermatophyta</taxon>
        <taxon>Magnoliopsida</taxon>
        <taxon>eudicotyledons</taxon>
        <taxon>Gunneridae</taxon>
        <taxon>Pentapetalae</taxon>
        <taxon>asterids</taxon>
        <taxon>campanulids</taxon>
        <taxon>Asterales</taxon>
        <taxon>Asteraceae</taxon>
        <taxon>Asteroideae</taxon>
        <taxon>Anthemideae</taxon>
        <taxon>Anthemidinae</taxon>
        <taxon>Tanacetum</taxon>
    </lineage>
</organism>
<keyword evidence="4" id="KW-0560">Oxidoreductase</keyword>
<evidence type="ECO:0000256" key="5">
    <source>
        <dbReference type="ARBA" id="ARBA00023274"/>
    </source>
</evidence>
<dbReference type="PANTHER" id="PTHR10366">
    <property type="entry name" value="NAD DEPENDENT EPIMERASE/DEHYDRATASE"/>
    <property type="match status" value="1"/>
</dbReference>
<keyword evidence="5 6" id="KW-0687">Ribonucleoprotein</keyword>
<accession>A0ABQ4WDT5</accession>
<dbReference type="NCBIfam" id="TIGR01079">
    <property type="entry name" value="rplX_bact"/>
    <property type="match status" value="1"/>
</dbReference>
<dbReference type="InterPro" id="IPR050425">
    <property type="entry name" value="NAD(P)_dehydrat-like"/>
</dbReference>
<gene>
    <name evidence="8" type="ORF">Tco_0624388</name>
</gene>
<dbReference type="CDD" id="cd08958">
    <property type="entry name" value="FR_SDR_e"/>
    <property type="match status" value="1"/>
</dbReference>
<evidence type="ECO:0000259" key="7">
    <source>
        <dbReference type="SMART" id="SM00739"/>
    </source>
</evidence>
<dbReference type="InterPro" id="IPR005824">
    <property type="entry name" value="KOW"/>
</dbReference>
<comment type="caution">
    <text evidence="8">The sequence shown here is derived from an EMBL/GenBank/DDBJ whole genome shotgun (WGS) entry which is preliminary data.</text>
</comment>
<dbReference type="InterPro" id="IPR036291">
    <property type="entry name" value="NAD(P)-bd_dom_sf"/>
</dbReference>
<dbReference type="CDD" id="cd06089">
    <property type="entry name" value="KOW_RPL26"/>
    <property type="match status" value="1"/>
</dbReference>
<evidence type="ECO:0000256" key="6">
    <source>
        <dbReference type="RuleBase" id="RU003477"/>
    </source>
</evidence>
<name>A0ABQ4WDT5_9ASTR</name>
<evidence type="ECO:0000256" key="2">
    <source>
        <dbReference type="ARBA" id="ARBA00022857"/>
    </source>
</evidence>
<evidence type="ECO:0000313" key="8">
    <source>
        <dbReference type="EMBL" id="GJS51026.1"/>
    </source>
</evidence>
<dbReference type="PANTHER" id="PTHR10366:SF628">
    <property type="entry name" value="NAD(P)-BINDING ROSSMANN-FOLD SUPERFAMILY PROTEIN"/>
    <property type="match status" value="1"/>
</dbReference>
<dbReference type="InterPro" id="IPR003256">
    <property type="entry name" value="Ribosomal_uL24"/>
</dbReference>
<sequence>MAAMVSLQSSFTALSLSNKSFLGQRLTPCSSSSSSSPLIKSTKTPCTPIQAKLKRWERIKCKPNSLPIVHKMHVKLGDTVKVIAGRDKGKIGEITKIVKHNSTVIVKEINLKTKHVKSKEEGESGQIVKIEAPIHSSNVMLYSKEQNVASRVGHKTLEDGRRVRYLLKTGEIIDSVEKWKQNIKEREKKTEELAVAATMNQETSDPRTYCVTGASGYIGSWLVKSLLDNDHTVHATVRNPASCDRLLALWGGGDRLRLFKADLHEEGSFDEAINSCDGVFHVAASLEAIVKSTDDDNIVQSKVIEPAIKGTLNILKSCLKSKTVKRVVFTSSISTMTAHSDEGEWLPIVDESCQIPIDTVWNTKSSGWVYMLSKCLTEDAAFKFAHKNNIHLVSIITTTVTGPFLTSTVPLSIRVLLSPVTGDSQLLPVLSAVNSRMGSIALVHTEDICNAHLYLMEHDQAEGRYICCTNSCTMSELAHHLAKVYPSPNSQRLVEEEVVSVPTEISSKKLKDLGFRFKYGLHEVIHQTVDYCIDHGFLPPNKTVTK</sequence>
<evidence type="ECO:0000256" key="1">
    <source>
        <dbReference type="ARBA" id="ARBA00010618"/>
    </source>
</evidence>
<comment type="similarity">
    <text evidence="1 6">Belongs to the universal ribosomal protein uL24 family.</text>
</comment>
<dbReference type="PROSITE" id="PS01108">
    <property type="entry name" value="RIBOSOMAL_L24"/>
    <property type="match status" value="1"/>
</dbReference>